<dbReference type="OrthoDB" id="3183782at2759"/>
<dbReference type="EMBL" id="JAGMWT010000007">
    <property type="protein sequence ID" value="KAH7125648.1"/>
    <property type="molecule type" value="Genomic_DNA"/>
</dbReference>
<dbReference type="Proteomes" id="UP000700596">
    <property type="component" value="Unassembled WGS sequence"/>
</dbReference>
<protein>
    <submittedName>
        <fullName evidence="3">EthD domain-containing protein</fullName>
    </submittedName>
</protein>
<keyword evidence="4" id="KW-1185">Reference proteome</keyword>
<comment type="caution">
    <text evidence="3">The sequence shown here is derived from an EMBL/GenBank/DDBJ whole genome shotgun (WGS) entry which is preliminary data.</text>
</comment>
<proteinExistence type="inferred from homology"/>
<accession>A0A9P9DUS7</accession>
<evidence type="ECO:0000256" key="1">
    <source>
        <dbReference type="ARBA" id="ARBA00005986"/>
    </source>
</evidence>
<dbReference type="SUPFAM" id="SSF54909">
    <property type="entry name" value="Dimeric alpha+beta barrel"/>
    <property type="match status" value="1"/>
</dbReference>
<dbReference type="Gene3D" id="3.30.70.100">
    <property type="match status" value="1"/>
</dbReference>
<evidence type="ECO:0000313" key="3">
    <source>
        <dbReference type="EMBL" id="KAH7125648.1"/>
    </source>
</evidence>
<comment type="similarity">
    <text evidence="1">Belongs to the tpcK family.</text>
</comment>
<feature type="domain" description="EthD" evidence="2">
    <location>
        <begin position="18"/>
        <end position="106"/>
    </location>
</feature>
<reference evidence="3" key="1">
    <citation type="journal article" date="2021" name="Nat. Commun.">
        <title>Genetic determinants of endophytism in the Arabidopsis root mycobiome.</title>
        <authorList>
            <person name="Mesny F."/>
            <person name="Miyauchi S."/>
            <person name="Thiergart T."/>
            <person name="Pickel B."/>
            <person name="Atanasova L."/>
            <person name="Karlsson M."/>
            <person name="Huettel B."/>
            <person name="Barry K.W."/>
            <person name="Haridas S."/>
            <person name="Chen C."/>
            <person name="Bauer D."/>
            <person name="Andreopoulos W."/>
            <person name="Pangilinan J."/>
            <person name="LaButti K."/>
            <person name="Riley R."/>
            <person name="Lipzen A."/>
            <person name="Clum A."/>
            <person name="Drula E."/>
            <person name="Henrissat B."/>
            <person name="Kohler A."/>
            <person name="Grigoriev I.V."/>
            <person name="Martin F.M."/>
            <person name="Hacquard S."/>
        </authorList>
    </citation>
    <scope>NUCLEOTIDE SEQUENCE</scope>
    <source>
        <strain evidence="3">MPI-CAGE-CH-0243</strain>
    </source>
</reference>
<dbReference type="InterPro" id="IPR009799">
    <property type="entry name" value="EthD_dom"/>
</dbReference>
<dbReference type="AlphaFoldDB" id="A0A9P9DUS7"/>
<sequence length="157" mass="17605">MAPHKLLALKISSMRYLKEGVSEEQFHDWASNVHAPKAANVQARHGALRITQFHTPTATRNLIAQKMPAAIRPGWKIDDHDIVISFYVRTLEDFFKIVTDPEFQELYGGESEVVALDKGTMTIGWEEVYVEDGKVVNVVDGRSAYPTFAESSNLGQD</sequence>
<evidence type="ECO:0000313" key="4">
    <source>
        <dbReference type="Proteomes" id="UP000700596"/>
    </source>
</evidence>
<gene>
    <name evidence="3" type="ORF">B0J11DRAFT_568399</name>
</gene>
<dbReference type="GO" id="GO:0016491">
    <property type="term" value="F:oxidoreductase activity"/>
    <property type="evidence" value="ECO:0007669"/>
    <property type="project" value="InterPro"/>
</dbReference>
<name>A0A9P9DUS7_9PLEO</name>
<organism evidence="3 4">
    <name type="scientific">Dendryphion nanum</name>
    <dbReference type="NCBI Taxonomy" id="256645"/>
    <lineage>
        <taxon>Eukaryota</taxon>
        <taxon>Fungi</taxon>
        <taxon>Dikarya</taxon>
        <taxon>Ascomycota</taxon>
        <taxon>Pezizomycotina</taxon>
        <taxon>Dothideomycetes</taxon>
        <taxon>Pleosporomycetidae</taxon>
        <taxon>Pleosporales</taxon>
        <taxon>Torulaceae</taxon>
        <taxon>Dendryphion</taxon>
    </lineage>
</organism>
<evidence type="ECO:0000259" key="2">
    <source>
        <dbReference type="Pfam" id="PF07110"/>
    </source>
</evidence>
<dbReference type="Pfam" id="PF07110">
    <property type="entry name" value="EthD"/>
    <property type="match status" value="1"/>
</dbReference>
<dbReference type="InterPro" id="IPR011008">
    <property type="entry name" value="Dimeric_a/b-barrel"/>
</dbReference>